<organism evidence="2 3">
    <name type="scientific">Citricoccus nitrophenolicus</name>
    <dbReference type="NCBI Taxonomy" id="863575"/>
    <lineage>
        <taxon>Bacteria</taxon>
        <taxon>Bacillati</taxon>
        <taxon>Actinomycetota</taxon>
        <taxon>Actinomycetes</taxon>
        <taxon>Micrococcales</taxon>
        <taxon>Micrococcaceae</taxon>
        <taxon>Citricoccus</taxon>
    </lineage>
</organism>
<protein>
    <submittedName>
        <fullName evidence="2">Uncharacterized protein</fullName>
    </submittedName>
</protein>
<feature type="region of interest" description="Disordered" evidence="1">
    <location>
        <begin position="1"/>
        <end position="24"/>
    </location>
</feature>
<accession>A0ABV0IL68</accession>
<dbReference type="Proteomes" id="UP001484097">
    <property type="component" value="Unassembled WGS sequence"/>
</dbReference>
<evidence type="ECO:0000313" key="2">
    <source>
        <dbReference type="EMBL" id="MEO9248913.1"/>
    </source>
</evidence>
<evidence type="ECO:0000313" key="3">
    <source>
        <dbReference type="Proteomes" id="UP001484097"/>
    </source>
</evidence>
<evidence type="ECO:0000256" key="1">
    <source>
        <dbReference type="SAM" id="MobiDB-lite"/>
    </source>
</evidence>
<comment type="caution">
    <text evidence="2">The sequence shown here is derived from an EMBL/GenBank/DDBJ whole genome shotgun (WGS) entry which is preliminary data.</text>
</comment>
<reference evidence="2 3" key="1">
    <citation type="submission" date="2024-05" db="EMBL/GenBank/DDBJ databases">
        <authorList>
            <person name="Yi C."/>
        </authorList>
    </citation>
    <scope>NUCLEOTIDE SEQUENCE [LARGE SCALE GENOMIC DNA]</scope>
    <source>
        <strain evidence="2 3">XS13</strain>
    </source>
</reference>
<gene>
    <name evidence="2" type="ORF">ABDK96_14610</name>
</gene>
<dbReference type="RefSeq" id="WP_347921589.1">
    <property type="nucleotide sequence ID" value="NZ_JBDXMX010000007.1"/>
</dbReference>
<dbReference type="EMBL" id="JBDXMX010000007">
    <property type="protein sequence ID" value="MEO9248913.1"/>
    <property type="molecule type" value="Genomic_DNA"/>
</dbReference>
<keyword evidence="3" id="KW-1185">Reference proteome</keyword>
<sequence length="119" mass="12737">MSTPAAGSQPGPLSGTAVSSGAHGTTVRRAGLVAAVRLQDREAPARFSVDLVTRAPRPGRIATGGERIRLVWIGQRRVPGITAGRWLRVEGFLSVHQDLPTIFNPRYELLAGAPHDHRS</sequence>
<proteinExistence type="predicted"/>
<name>A0ABV0IL68_9MICC</name>